<dbReference type="EMBL" id="JACRTL010000004">
    <property type="protein sequence ID" value="MBC8611069.1"/>
    <property type="molecule type" value="Genomic_DNA"/>
</dbReference>
<evidence type="ECO:0000313" key="3">
    <source>
        <dbReference type="EMBL" id="MBC8611069.1"/>
    </source>
</evidence>
<comment type="similarity">
    <text evidence="1">Belongs to the NAD(P)-dependent epimerase/dehydratase family.</text>
</comment>
<feature type="domain" description="NAD-dependent epimerase/dehydratase" evidence="2">
    <location>
        <begin position="4"/>
        <end position="209"/>
    </location>
</feature>
<dbReference type="Gene3D" id="3.40.50.720">
    <property type="entry name" value="NAD(P)-binding Rossmann-like Domain"/>
    <property type="match status" value="1"/>
</dbReference>
<dbReference type="Proteomes" id="UP000632659">
    <property type="component" value="Unassembled WGS sequence"/>
</dbReference>
<dbReference type="CDD" id="cd05265">
    <property type="entry name" value="SDR_a1"/>
    <property type="match status" value="1"/>
</dbReference>
<dbReference type="InterPro" id="IPR036291">
    <property type="entry name" value="NAD(P)-bd_dom_sf"/>
</dbReference>
<dbReference type="RefSeq" id="WP_187536528.1">
    <property type="nucleotide sequence ID" value="NZ_JACRTL010000004.1"/>
</dbReference>
<evidence type="ECO:0000259" key="2">
    <source>
        <dbReference type="Pfam" id="PF01370"/>
    </source>
</evidence>
<dbReference type="Pfam" id="PF01370">
    <property type="entry name" value="Epimerase"/>
    <property type="match status" value="1"/>
</dbReference>
<evidence type="ECO:0000256" key="1">
    <source>
        <dbReference type="ARBA" id="ARBA00007637"/>
    </source>
</evidence>
<protein>
    <submittedName>
        <fullName evidence="3">SDR family oxidoreductase</fullName>
    </submittedName>
</protein>
<sequence>MKALFIGGTGTISTEVTKLFVKQGGELCVLNRGNHNGDLPQGVQVLIGDIHDEGSIQTLLQGQTFDVVVDFIAFTEEEVERDYRLFAGKTKQYIFISSASAYQKPCLGTPITESTPLCNPYWQYSRDKIACEECLMKHYREDHFPVTIVRPSHTYGEKSLVVENWTVIDRMRKGKPVIVQGDGTTFWTLTHSADFAKGFVGLMGNVHTVGHAVHITSDEALTWDQIYQIIGNILHVTPQIVHVSSDFLAETSPKWDLRGAFVGDKSNNIILDNSKIKALVPGFCCTIPFSEGYREVVAYYLAHPEMQVVDPDFDRWCDLVIDAQERAKQQVIAAFQ</sequence>
<comment type="caution">
    <text evidence="3">The sequence shown here is derived from an EMBL/GenBank/DDBJ whole genome shotgun (WGS) entry which is preliminary data.</text>
</comment>
<accession>A0A8J6P7U8</accession>
<organism evidence="3 4">
    <name type="scientific">Massiliimalia timonensis</name>
    <dbReference type="NCBI Taxonomy" id="1987501"/>
    <lineage>
        <taxon>Bacteria</taxon>
        <taxon>Bacillati</taxon>
        <taxon>Bacillota</taxon>
        <taxon>Clostridia</taxon>
        <taxon>Eubacteriales</taxon>
        <taxon>Oscillospiraceae</taxon>
        <taxon>Massiliimalia</taxon>
    </lineage>
</organism>
<keyword evidence="4" id="KW-1185">Reference proteome</keyword>
<dbReference type="InterPro" id="IPR001509">
    <property type="entry name" value="Epimerase_deHydtase"/>
</dbReference>
<dbReference type="AlphaFoldDB" id="A0A8J6P7U8"/>
<evidence type="ECO:0000313" key="4">
    <source>
        <dbReference type="Proteomes" id="UP000632659"/>
    </source>
</evidence>
<dbReference type="SUPFAM" id="SSF51735">
    <property type="entry name" value="NAD(P)-binding Rossmann-fold domains"/>
    <property type="match status" value="1"/>
</dbReference>
<dbReference type="PANTHER" id="PTHR43000">
    <property type="entry name" value="DTDP-D-GLUCOSE 4,6-DEHYDRATASE-RELATED"/>
    <property type="match status" value="1"/>
</dbReference>
<gene>
    <name evidence="3" type="ORF">H8702_08055</name>
</gene>
<name>A0A8J6P7U8_9FIRM</name>
<proteinExistence type="inferred from homology"/>
<reference evidence="3" key="1">
    <citation type="submission" date="2020-08" db="EMBL/GenBank/DDBJ databases">
        <title>Genome public.</title>
        <authorList>
            <person name="Liu C."/>
            <person name="Sun Q."/>
        </authorList>
    </citation>
    <scope>NUCLEOTIDE SEQUENCE</scope>
    <source>
        <strain evidence="3">NSJ-15</strain>
    </source>
</reference>